<evidence type="ECO:0000256" key="1">
    <source>
        <dbReference type="SAM" id="Coils"/>
    </source>
</evidence>
<evidence type="ECO:0000313" key="3">
    <source>
        <dbReference type="Ensembl" id="ENSOCUP00000038686.1"/>
    </source>
</evidence>
<dbReference type="Pfam" id="PF15066">
    <property type="entry name" value="CAGE1"/>
    <property type="match status" value="1"/>
</dbReference>
<feature type="coiled-coil region" evidence="1">
    <location>
        <begin position="402"/>
        <end position="443"/>
    </location>
</feature>
<dbReference type="Ensembl" id="ENSOCUT00000053563.1">
    <property type="protein sequence ID" value="ENSOCUP00000038686.1"/>
    <property type="gene ID" value="ENSOCUG00000009089.4"/>
</dbReference>
<dbReference type="EMBL" id="AAGW02052289">
    <property type="status" value="NOT_ANNOTATED_CDS"/>
    <property type="molecule type" value="Genomic_DNA"/>
</dbReference>
<dbReference type="InterPro" id="IPR052686">
    <property type="entry name" value="CAGE1_homolog"/>
</dbReference>
<evidence type="ECO:0000259" key="2">
    <source>
        <dbReference type="Pfam" id="PF15066"/>
    </source>
</evidence>
<proteinExistence type="predicted"/>
<dbReference type="PANTHER" id="PTHR36864">
    <property type="entry name" value="CANCER-ASSOCIATED GENE 1 PROTEIN"/>
    <property type="match status" value="1"/>
</dbReference>
<name>A0A5F9CYJ1_RABIT</name>
<dbReference type="Bgee" id="ENSOCUG00000009089">
    <property type="expression patterns" value="Expressed in testis and 16 other cell types or tissues"/>
</dbReference>
<accession>A0A5F9CYJ1</accession>
<keyword evidence="4" id="KW-1185">Reference proteome</keyword>
<reference evidence="3" key="3">
    <citation type="submission" date="2025-09" db="UniProtKB">
        <authorList>
            <consortium name="Ensembl"/>
        </authorList>
    </citation>
    <scope>IDENTIFICATION</scope>
    <source>
        <strain evidence="3">Thorbecke</strain>
    </source>
</reference>
<evidence type="ECO:0000313" key="4">
    <source>
        <dbReference type="Proteomes" id="UP000001811"/>
    </source>
</evidence>
<feature type="coiled-coil region" evidence="1">
    <location>
        <begin position="716"/>
        <end position="778"/>
    </location>
</feature>
<organism evidence="3 4">
    <name type="scientific">Oryctolagus cuniculus</name>
    <name type="common">Rabbit</name>
    <dbReference type="NCBI Taxonomy" id="9986"/>
    <lineage>
        <taxon>Eukaryota</taxon>
        <taxon>Metazoa</taxon>
        <taxon>Chordata</taxon>
        <taxon>Craniata</taxon>
        <taxon>Vertebrata</taxon>
        <taxon>Euteleostomi</taxon>
        <taxon>Mammalia</taxon>
        <taxon>Eutheria</taxon>
        <taxon>Euarchontoglires</taxon>
        <taxon>Glires</taxon>
        <taxon>Lagomorpha</taxon>
        <taxon>Leporidae</taxon>
        <taxon>Oryctolagus</taxon>
    </lineage>
</organism>
<dbReference type="EMBL" id="AAGW02052287">
    <property type="status" value="NOT_ANNOTATED_CDS"/>
    <property type="molecule type" value="Genomic_DNA"/>
</dbReference>
<reference evidence="3" key="2">
    <citation type="submission" date="2025-08" db="UniProtKB">
        <authorList>
            <consortium name="Ensembl"/>
        </authorList>
    </citation>
    <scope>IDENTIFICATION</scope>
    <source>
        <strain evidence="3">Thorbecke</strain>
    </source>
</reference>
<dbReference type="AlphaFoldDB" id="A0A5F9CYJ1"/>
<protein>
    <submittedName>
        <fullName evidence="3">Cancer antigen 1</fullName>
    </submittedName>
</protein>
<sequence>MDASHEKLASMSESDAVSVSGLPQDLVRLKDLMCSDSPNCVETISTLSDLSQNEIMNGERENESKFTLCEAFCSTVHDLSPGSHTGGCYSENEQVQPVDTSSFPLEQRDPLREVHWAEVANEKMRTCQHLTEGFSDANKPDLQSHEYTYVEEISIKQDSFEEENPVETSLSTDNDPFANECVRQSPSSPALIYCSGETWDFTEKSLAACTARESALLHPPPQSCFCEDDVPYNVEKPSYKGSFSRCDLRANDKTQETEVASKEIQNFGEISETSVHPQEEVTVESMGSPEIASTWRPADVSWSDGAARQKCRTPDKEQSFESLQPLEEDMALNEVLKKLKHTNRRQQMRIQDLQCSNLYLEKKVRELQGKTAKQQGFVDIINKLKGHIEELIEDKYNIILEKNEADRTLQNLRETLADAQRHLQESRKEKEALQLEVRKIKVSFIRLQESYVTEMQQRSVSVNQWTQTDRVFGIKEGVQRLPRPRGGLEEVTPSALDLLKKEKDTQELEFLALQEEFQKHEKKNMEERQKLKSRLQKSVTQVKNLQFMWENERAKNTDLQQQVDEVKSENAKLQQQVARSQEQNRVPNYEVAQLEEQLEEVMEPGVTKDIINPHAGHFRESEKVSDIMLQILKSFHLKKKNLDKELLKHKDKITTFRELIANEKAFHDHAFEVTGRDSNEAKNVRDLPVLLGAKLDKYHNLNEELDYLITKLGYLLESKEDHCGRLMEENDEYQRHLGNLINKVTSYEEIIRCADQRLEMSHSQIALLEERNKHLEDLLRRPRESARKPRLSENECASLGVLLKDAASTPVFLSING</sequence>
<feature type="coiled-coil region" evidence="1">
    <location>
        <begin position="496"/>
        <end position="583"/>
    </location>
</feature>
<reference evidence="3 4" key="1">
    <citation type="journal article" date="2011" name="Nature">
        <title>A high-resolution map of human evolutionary constraint using 29 mammals.</title>
        <authorList>
            <person name="Lindblad-Toh K."/>
            <person name="Garber M."/>
            <person name="Zuk O."/>
            <person name="Lin M.F."/>
            <person name="Parker B.J."/>
            <person name="Washietl S."/>
            <person name="Kheradpour P."/>
            <person name="Ernst J."/>
            <person name="Jordan G."/>
            <person name="Mauceli E."/>
            <person name="Ward L.D."/>
            <person name="Lowe C.B."/>
            <person name="Holloway A.K."/>
            <person name="Clamp M."/>
            <person name="Gnerre S."/>
            <person name="Alfoldi J."/>
            <person name="Beal K."/>
            <person name="Chang J."/>
            <person name="Clawson H."/>
            <person name="Cuff J."/>
            <person name="Di Palma F."/>
            <person name="Fitzgerald S."/>
            <person name="Flicek P."/>
            <person name="Guttman M."/>
            <person name="Hubisz M.J."/>
            <person name="Jaffe D.B."/>
            <person name="Jungreis I."/>
            <person name="Kent W.J."/>
            <person name="Kostka D."/>
            <person name="Lara M."/>
            <person name="Martins A.L."/>
            <person name="Massingham T."/>
            <person name="Moltke I."/>
            <person name="Raney B.J."/>
            <person name="Rasmussen M.D."/>
            <person name="Robinson J."/>
            <person name="Stark A."/>
            <person name="Vilella A.J."/>
            <person name="Wen J."/>
            <person name="Xie X."/>
            <person name="Zody M.C."/>
            <person name="Baldwin J."/>
            <person name="Bloom T."/>
            <person name="Chin C.W."/>
            <person name="Heiman D."/>
            <person name="Nicol R."/>
            <person name="Nusbaum C."/>
            <person name="Young S."/>
            <person name="Wilkinson J."/>
            <person name="Worley K.C."/>
            <person name="Kovar C.L."/>
            <person name="Muzny D.M."/>
            <person name="Gibbs R.A."/>
            <person name="Cree A."/>
            <person name="Dihn H.H."/>
            <person name="Fowler G."/>
            <person name="Jhangiani S."/>
            <person name="Joshi V."/>
            <person name="Lee S."/>
            <person name="Lewis L.R."/>
            <person name="Nazareth L.V."/>
            <person name="Okwuonu G."/>
            <person name="Santibanez J."/>
            <person name="Warren W.C."/>
            <person name="Mardis E.R."/>
            <person name="Weinstock G.M."/>
            <person name="Wilson R.K."/>
            <person name="Delehaunty K."/>
            <person name="Dooling D."/>
            <person name="Fronik C."/>
            <person name="Fulton L."/>
            <person name="Fulton B."/>
            <person name="Graves T."/>
            <person name="Minx P."/>
            <person name="Sodergren E."/>
            <person name="Birney E."/>
            <person name="Margulies E.H."/>
            <person name="Herrero J."/>
            <person name="Green E.D."/>
            <person name="Haussler D."/>
            <person name="Siepel A."/>
            <person name="Goldman N."/>
            <person name="Pollard K.S."/>
            <person name="Pedersen J.S."/>
            <person name="Lander E.S."/>
            <person name="Kellis M."/>
        </authorList>
    </citation>
    <scope>NUCLEOTIDE SEQUENCE [LARGE SCALE GENOMIC DNA]</scope>
    <source>
        <strain evidence="3 4">Thorbecke inbred</strain>
    </source>
</reference>
<keyword evidence="1" id="KW-0175">Coiled coil</keyword>
<dbReference type="InterPro" id="IPR029381">
    <property type="entry name" value="CAGE1_N"/>
</dbReference>
<dbReference type="PANTHER" id="PTHR36864:SF1">
    <property type="entry name" value="CANCER-ASSOCIATED GENE 1 PROTEIN"/>
    <property type="match status" value="1"/>
</dbReference>
<feature type="domain" description="Cancer-associated gene protein 1 N-terminal" evidence="2">
    <location>
        <begin position="11"/>
        <end position="543"/>
    </location>
</feature>
<gene>
    <name evidence="3" type="primary">CAGE1</name>
</gene>
<dbReference type="Proteomes" id="UP000001811">
    <property type="component" value="Chromosome 12"/>
</dbReference>
<dbReference type="GeneTree" id="ENSGT00390000001805"/>
<dbReference type="EMBL" id="AAGW02052288">
    <property type="status" value="NOT_ANNOTATED_CDS"/>
    <property type="molecule type" value="Genomic_DNA"/>
</dbReference>